<sequence length="36" mass="4288">TEKFFVEALYEQLIKFGIPQNILIKSKKMESPYKLL</sequence>
<protein>
    <submittedName>
        <fullName evidence="1">Uncharacterized protein</fullName>
    </submittedName>
</protein>
<evidence type="ECO:0000313" key="1">
    <source>
        <dbReference type="EMBL" id="GAH12084.1"/>
    </source>
</evidence>
<dbReference type="AlphaFoldDB" id="X1E4H5"/>
<gene>
    <name evidence="1" type="ORF">S01H4_63156</name>
</gene>
<name>X1E4H5_9ZZZZ</name>
<reference evidence="1" key="1">
    <citation type="journal article" date="2014" name="Front. Microbiol.">
        <title>High frequency of phylogenetically diverse reductive dehalogenase-homologous genes in deep subseafloor sedimentary metagenomes.</title>
        <authorList>
            <person name="Kawai M."/>
            <person name="Futagami T."/>
            <person name="Toyoda A."/>
            <person name="Takaki Y."/>
            <person name="Nishi S."/>
            <person name="Hori S."/>
            <person name="Arai W."/>
            <person name="Tsubouchi T."/>
            <person name="Morono Y."/>
            <person name="Uchiyama I."/>
            <person name="Ito T."/>
            <person name="Fujiyama A."/>
            <person name="Inagaki F."/>
            <person name="Takami H."/>
        </authorList>
    </citation>
    <scope>NUCLEOTIDE SEQUENCE</scope>
    <source>
        <strain evidence="1">Expedition CK06-06</strain>
    </source>
</reference>
<organism evidence="1">
    <name type="scientific">marine sediment metagenome</name>
    <dbReference type="NCBI Taxonomy" id="412755"/>
    <lineage>
        <taxon>unclassified sequences</taxon>
        <taxon>metagenomes</taxon>
        <taxon>ecological metagenomes</taxon>
    </lineage>
</organism>
<proteinExistence type="predicted"/>
<feature type="non-terminal residue" evidence="1">
    <location>
        <position position="1"/>
    </location>
</feature>
<accession>X1E4H5</accession>
<dbReference type="EMBL" id="BART01037893">
    <property type="protein sequence ID" value="GAH12084.1"/>
    <property type="molecule type" value="Genomic_DNA"/>
</dbReference>
<comment type="caution">
    <text evidence="1">The sequence shown here is derived from an EMBL/GenBank/DDBJ whole genome shotgun (WGS) entry which is preliminary data.</text>
</comment>